<keyword evidence="2" id="KW-0472">Membrane</keyword>
<feature type="transmembrane region" description="Helical" evidence="2">
    <location>
        <begin position="21"/>
        <end position="43"/>
    </location>
</feature>
<gene>
    <name evidence="3" type="ORF">UW22_C0024G0017</name>
</gene>
<sequence>VTAFDLSRETMAKIKQNMFFALFYNVIGIPIAARLFSGIGLVLRPELAGLAMALSSVSVVSNSLLLRYFRPGKRNWVSWAAPMIMTLVFSFVFVQFGRLGTAMATK</sequence>
<organism evidence="3 4">
    <name type="scientific">Candidatus Gottesmanbacteria bacterium GW2011_GWB1_44_11c</name>
    <dbReference type="NCBI Taxonomy" id="1618447"/>
    <lineage>
        <taxon>Bacteria</taxon>
        <taxon>Candidatus Gottesmaniibacteriota</taxon>
    </lineage>
</organism>
<dbReference type="PATRIC" id="fig|1618447.3.peg.692"/>
<accession>A0A0G1GSH7</accession>
<evidence type="ECO:0000256" key="2">
    <source>
        <dbReference type="SAM" id="Phobius"/>
    </source>
</evidence>
<dbReference type="AlphaFoldDB" id="A0A0G1GSH7"/>
<feature type="non-terminal residue" evidence="3">
    <location>
        <position position="1"/>
    </location>
</feature>
<keyword evidence="2" id="KW-1133">Transmembrane helix</keyword>
<feature type="transmembrane region" description="Helical" evidence="2">
    <location>
        <begin position="49"/>
        <end position="69"/>
    </location>
</feature>
<reference evidence="3 4" key="1">
    <citation type="journal article" date="2015" name="Nature">
        <title>rRNA introns, odd ribosomes, and small enigmatic genomes across a large radiation of phyla.</title>
        <authorList>
            <person name="Brown C.T."/>
            <person name="Hug L.A."/>
            <person name="Thomas B.C."/>
            <person name="Sharon I."/>
            <person name="Castelle C.J."/>
            <person name="Singh A."/>
            <person name="Wilkins M.J."/>
            <person name="Williams K.H."/>
            <person name="Banfield J.F."/>
        </authorList>
    </citation>
    <scope>NUCLEOTIDE SEQUENCE [LARGE SCALE GENOMIC DNA]</scope>
</reference>
<evidence type="ECO:0000256" key="1">
    <source>
        <dbReference type="ARBA" id="ARBA00022723"/>
    </source>
</evidence>
<dbReference type="GO" id="GO:0046872">
    <property type="term" value="F:metal ion binding"/>
    <property type="evidence" value="ECO:0007669"/>
    <property type="project" value="UniProtKB-KW"/>
</dbReference>
<dbReference type="InterPro" id="IPR036412">
    <property type="entry name" value="HAD-like_sf"/>
</dbReference>
<dbReference type="EMBL" id="LCHM01000024">
    <property type="protein sequence ID" value="KKT37550.1"/>
    <property type="molecule type" value="Genomic_DNA"/>
</dbReference>
<keyword evidence="1" id="KW-0479">Metal-binding</keyword>
<dbReference type="Proteomes" id="UP000034617">
    <property type="component" value="Unassembled WGS sequence"/>
</dbReference>
<comment type="caution">
    <text evidence="3">The sequence shown here is derived from an EMBL/GenBank/DDBJ whole genome shotgun (WGS) entry which is preliminary data.</text>
</comment>
<dbReference type="PANTHER" id="PTHR46594">
    <property type="entry name" value="P-TYPE CATION-TRANSPORTING ATPASE"/>
    <property type="match status" value="1"/>
</dbReference>
<dbReference type="SUPFAM" id="SSF56784">
    <property type="entry name" value="HAD-like"/>
    <property type="match status" value="1"/>
</dbReference>
<evidence type="ECO:0000313" key="3">
    <source>
        <dbReference type="EMBL" id="KKT37550.1"/>
    </source>
</evidence>
<keyword evidence="2" id="KW-0812">Transmembrane</keyword>
<evidence type="ECO:0000313" key="4">
    <source>
        <dbReference type="Proteomes" id="UP000034617"/>
    </source>
</evidence>
<proteinExistence type="predicted"/>
<name>A0A0G1GSH7_9BACT</name>
<feature type="transmembrane region" description="Helical" evidence="2">
    <location>
        <begin position="76"/>
        <end position="96"/>
    </location>
</feature>
<dbReference type="PANTHER" id="PTHR46594:SF4">
    <property type="entry name" value="P-TYPE CATION-TRANSPORTING ATPASE"/>
    <property type="match status" value="1"/>
</dbReference>
<protein>
    <submittedName>
        <fullName evidence="3">Copper-translocating P-type ATPase</fullName>
    </submittedName>
</protein>